<organism evidence="9 10">
    <name type="scientific">Gossypium tomentosum</name>
    <name type="common">Hawaiian cotton</name>
    <name type="synonym">Gossypium sandvicense</name>
    <dbReference type="NCBI Taxonomy" id="34277"/>
    <lineage>
        <taxon>Eukaryota</taxon>
        <taxon>Viridiplantae</taxon>
        <taxon>Streptophyta</taxon>
        <taxon>Embryophyta</taxon>
        <taxon>Tracheophyta</taxon>
        <taxon>Spermatophyta</taxon>
        <taxon>Magnoliopsida</taxon>
        <taxon>eudicotyledons</taxon>
        <taxon>Gunneridae</taxon>
        <taxon>Pentapetalae</taxon>
        <taxon>rosids</taxon>
        <taxon>malvids</taxon>
        <taxon>Malvales</taxon>
        <taxon>Malvaceae</taxon>
        <taxon>Malvoideae</taxon>
        <taxon>Gossypium</taxon>
    </lineage>
</organism>
<dbReference type="GO" id="GO:0003677">
    <property type="term" value="F:DNA binding"/>
    <property type="evidence" value="ECO:0007669"/>
    <property type="project" value="UniProtKB-KW"/>
</dbReference>
<keyword evidence="10" id="KW-1185">Reference proteome</keyword>
<keyword evidence="2" id="KW-0479">Metal-binding</keyword>
<protein>
    <recommendedName>
        <fullName evidence="8">hAT-like transposase RNase-H fold domain-containing protein</fullName>
    </recommendedName>
</protein>
<name>A0A5D2I6L3_GOSTO</name>
<dbReference type="PANTHER" id="PTHR46481">
    <property type="entry name" value="ZINC FINGER BED DOMAIN-CONTAINING PROTEIN 4"/>
    <property type="match status" value="1"/>
</dbReference>
<evidence type="ECO:0000256" key="1">
    <source>
        <dbReference type="ARBA" id="ARBA00004123"/>
    </source>
</evidence>
<keyword evidence="4" id="KW-0862">Zinc</keyword>
<evidence type="ECO:0000313" key="10">
    <source>
        <dbReference type="Proteomes" id="UP000322667"/>
    </source>
</evidence>
<dbReference type="Proteomes" id="UP000322667">
    <property type="component" value="Chromosome D12"/>
</dbReference>
<dbReference type="InterPro" id="IPR052035">
    <property type="entry name" value="ZnF_BED_domain_contain"/>
</dbReference>
<evidence type="ECO:0000256" key="2">
    <source>
        <dbReference type="ARBA" id="ARBA00022723"/>
    </source>
</evidence>
<feature type="region of interest" description="Disordered" evidence="7">
    <location>
        <begin position="1"/>
        <end position="25"/>
    </location>
</feature>
<dbReference type="GO" id="GO:0008270">
    <property type="term" value="F:zinc ion binding"/>
    <property type="evidence" value="ECO:0007669"/>
    <property type="project" value="UniProtKB-KW"/>
</dbReference>
<proteinExistence type="predicted"/>
<evidence type="ECO:0000256" key="7">
    <source>
        <dbReference type="SAM" id="MobiDB-lite"/>
    </source>
</evidence>
<dbReference type="SMART" id="SM00614">
    <property type="entry name" value="ZnF_BED"/>
    <property type="match status" value="1"/>
</dbReference>
<keyword evidence="5" id="KW-0238">DNA-binding</keyword>
<gene>
    <name evidence="9" type="ORF">ES332_D12G097400v1</name>
</gene>
<evidence type="ECO:0000313" key="9">
    <source>
        <dbReference type="EMBL" id="TYH38241.1"/>
    </source>
</evidence>
<reference evidence="9 10" key="1">
    <citation type="submission" date="2019-07" db="EMBL/GenBank/DDBJ databases">
        <title>WGS assembly of Gossypium tomentosum.</title>
        <authorList>
            <person name="Chen Z.J."/>
            <person name="Sreedasyam A."/>
            <person name="Ando A."/>
            <person name="Song Q."/>
            <person name="De L."/>
            <person name="Hulse-Kemp A."/>
            <person name="Ding M."/>
            <person name="Ye W."/>
            <person name="Kirkbride R."/>
            <person name="Jenkins J."/>
            <person name="Plott C."/>
            <person name="Lovell J."/>
            <person name="Lin Y.-M."/>
            <person name="Vaughn R."/>
            <person name="Liu B."/>
            <person name="Li W."/>
            <person name="Simpson S."/>
            <person name="Scheffler B."/>
            <person name="Saski C."/>
            <person name="Grover C."/>
            <person name="Hu G."/>
            <person name="Conover J."/>
            <person name="Carlson J."/>
            <person name="Shu S."/>
            <person name="Boston L."/>
            <person name="Williams M."/>
            <person name="Peterson D."/>
            <person name="Mcgee K."/>
            <person name="Jones D."/>
            <person name="Wendel J."/>
            <person name="Stelly D."/>
            <person name="Grimwood J."/>
            <person name="Schmutz J."/>
        </authorList>
    </citation>
    <scope>NUCLEOTIDE SEQUENCE [LARGE SCALE GENOMIC DNA]</scope>
    <source>
        <strain evidence="9">7179.01</strain>
    </source>
</reference>
<keyword evidence="6" id="KW-0539">Nucleus</keyword>
<evidence type="ECO:0000256" key="5">
    <source>
        <dbReference type="ARBA" id="ARBA00023125"/>
    </source>
</evidence>
<keyword evidence="3" id="KW-0863">Zinc-finger</keyword>
<sequence>MFGEAAKGNEISNAQDTTNERPTPKEAKCLDDIKVATYMRINRKKTSIVWQEMTVVKLADGTKKLQCNHCKIKLSKNKDGTITQYKRHLDGCVKHQASLKGQGNLFLPPQAPRSDSASGIQTWKYDQANIREVVSQMIMGHALPFAFTKYELFTLLMKIASLHHKSYEVEKKRISITTDMWKSGQKIQYMVLTGHFKCLQNWGIEGKVCLIFVGSASYNDAFIRMLKDSLSIYKRLTLNGKLCYVCCCAHILNLLVHDGLSKIEDVIDNEVCYFLALFNEVNIIISGSEYPTSNLFFPKLWSIKELLMEKSLSEELWMRQMADKMQIKFDKYWDECSLLISIVVIIDPKNKMKLIYLYELYKEYVDEYAAANVVTSMENDVIGKGKVMTRRSKFERYSRSVDKVDNESCSDFDVLEWWKINNLNAGGRVVDAYCSSLGTDTVQMLLCGSDWYWNFYGLKKKAKVSNFQVFVLFI</sequence>
<dbReference type="GO" id="GO:0005634">
    <property type="term" value="C:nucleus"/>
    <property type="evidence" value="ECO:0007669"/>
    <property type="project" value="UniProtKB-SubCell"/>
</dbReference>
<evidence type="ECO:0000256" key="4">
    <source>
        <dbReference type="ARBA" id="ARBA00022833"/>
    </source>
</evidence>
<accession>A0A5D2I6L3</accession>
<comment type="subcellular location">
    <subcellularLocation>
        <location evidence="1">Nucleus</location>
    </subcellularLocation>
</comment>
<dbReference type="InterPro" id="IPR025525">
    <property type="entry name" value="hAT-like_transposase_RNase-H"/>
</dbReference>
<evidence type="ECO:0000256" key="6">
    <source>
        <dbReference type="ARBA" id="ARBA00023242"/>
    </source>
</evidence>
<dbReference type="PANTHER" id="PTHR46481:SF10">
    <property type="entry name" value="ZINC FINGER BED DOMAIN-CONTAINING PROTEIN 39"/>
    <property type="match status" value="1"/>
</dbReference>
<feature type="domain" description="hAT-like transposase RNase-H fold" evidence="8">
    <location>
        <begin position="286"/>
        <end position="358"/>
    </location>
</feature>
<dbReference type="Pfam" id="PF14372">
    <property type="entry name" value="hAT-like_RNase-H"/>
    <property type="match status" value="1"/>
</dbReference>
<dbReference type="EMBL" id="CM017634">
    <property type="protein sequence ID" value="TYH38241.1"/>
    <property type="molecule type" value="Genomic_DNA"/>
</dbReference>
<evidence type="ECO:0000256" key="3">
    <source>
        <dbReference type="ARBA" id="ARBA00022771"/>
    </source>
</evidence>
<dbReference type="SUPFAM" id="SSF53098">
    <property type="entry name" value="Ribonuclease H-like"/>
    <property type="match status" value="1"/>
</dbReference>
<dbReference type="AlphaFoldDB" id="A0A5D2I6L3"/>
<evidence type="ECO:0000259" key="8">
    <source>
        <dbReference type="Pfam" id="PF14372"/>
    </source>
</evidence>
<dbReference type="InterPro" id="IPR012337">
    <property type="entry name" value="RNaseH-like_sf"/>
</dbReference>